<name>A0A9P5D283_9HYPO</name>
<comment type="caution">
    <text evidence="7">The sequence shown here is derived from an EMBL/GenBank/DDBJ whole genome shotgun (WGS) entry which is preliminary data.</text>
</comment>
<dbReference type="GO" id="GO:0005739">
    <property type="term" value="C:mitochondrion"/>
    <property type="evidence" value="ECO:0007669"/>
    <property type="project" value="TreeGrafter"/>
</dbReference>
<evidence type="ECO:0000256" key="2">
    <source>
        <dbReference type="ARBA" id="ARBA00005022"/>
    </source>
</evidence>
<dbReference type="GeneID" id="55969226"/>
<dbReference type="PANTHER" id="PTHR10696:SF51">
    <property type="entry name" value="TRIMETHYLLYSINE DIOXYGENASE, MITOCHONDRIAL"/>
    <property type="match status" value="1"/>
</dbReference>
<evidence type="ECO:0000259" key="6">
    <source>
        <dbReference type="Pfam" id="PF02668"/>
    </source>
</evidence>
<dbReference type="Proteomes" id="UP000749293">
    <property type="component" value="Unassembled WGS sequence"/>
</dbReference>
<comment type="pathway">
    <text evidence="2">Amine and polyamine biosynthesis; carnitine biosynthesis.</text>
</comment>
<evidence type="ECO:0000256" key="5">
    <source>
        <dbReference type="SAM" id="MobiDB-lite"/>
    </source>
</evidence>
<dbReference type="PANTHER" id="PTHR10696">
    <property type="entry name" value="GAMMA-BUTYROBETAINE HYDROXYLASE-RELATED"/>
    <property type="match status" value="1"/>
</dbReference>
<dbReference type="OrthoDB" id="408743at2759"/>
<dbReference type="GO" id="GO:0045329">
    <property type="term" value="P:carnitine biosynthetic process"/>
    <property type="evidence" value="ECO:0007669"/>
    <property type="project" value="UniProtKB-KW"/>
</dbReference>
<keyword evidence="3" id="KW-0124">Carnitine biosynthesis</keyword>
<comment type="cofactor">
    <cofactor evidence="1">
        <name>L-ascorbate</name>
        <dbReference type="ChEBI" id="CHEBI:38290"/>
    </cofactor>
</comment>
<keyword evidence="7" id="KW-0223">Dioxygenase</keyword>
<dbReference type="InterPro" id="IPR042098">
    <property type="entry name" value="TauD-like_sf"/>
</dbReference>
<dbReference type="GO" id="GO:0051213">
    <property type="term" value="F:dioxygenase activity"/>
    <property type="evidence" value="ECO:0007669"/>
    <property type="project" value="UniProtKB-KW"/>
</dbReference>
<feature type="compositionally biased region" description="Polar residues" evidence="5">
    <location>
        <begin position="12"/>
        <end position="23"/>
    </location>
</feature>
<evidence type="ECO:0000256" key="3">
    <source>
        <dbReference type="ARBA" id="ARBA00022873"/>
    </source>
</evidence>
<evidence type="ECO:0000256" key="4">
    <source>
        <dbReference type="ARBA" id="ARBA00023002"/>
    </source>
</evidence>
<dbReference type="InterPro" id="IPR003819">
    <property type="entry name" value="TauD/TfdA-like"/>
</dbReference>
<keyword evidence="8" id="KW-1185">Reference proteome</keyword>
<gene>
    <name evidence="7" type="ORF">GMORB2_2998</name>
</gene>
<keyword evidence="4" id="KW-0560">Oxidoreductase</keyword>
<evidence type="ECO:0000256" key="1">
    <source>
        <dbReference type="ARBA" id="ARBA00001961"/>
    </source>
</evidence>
<organism evidence="7 8">
    <name type="scientific">Geosmithia morbida</name>
    <dbReference type="NCBI Taxonomy" id="1094350"/>
    <lineage>
        <taxon>Eukaryota</taxon>
        <taxon>Fungi</taxon>
        <taxon>Dikarya</taxon>
        <taxon>Ascomycota</taxon>
        <taxon>Pezizomycotina</taxon>
        <taxon>Sordariomycetes</taxon>
        <taxon>Hypocreomycetidae</taxon>
        <taxon>Hypocreales</taxon>
        <taxon>Bionectriaceae</taxon>
        <taxon>Geosmithia</taxon>
    </lineage>
</organism>
<evidence type="ECO:0000313" key="8">
    <source>
        <dbReference type="Proteomes" id="UP000749293"/>
    </source>
</evidence>
<dbReference type="AlphaFoldDB" id="A0A9P5D283"/>
<reference evidence="7" key="1">
    <citation type="submission" date="2020-03" db="EMBL/GenBank/DDBJ databases">
        <title>Site-based positive gene gene selection in Geosmithia morbida across the United States reveals a broad range of putative effectors and factors for local host and environmental adapation.</title>
        <authorList>
            <person name="Onufrak A."/>
            <person name="Murdoch R.W."/>
            <person name="Gazis R."/>
            <person name="Huff M."/>
            <person name="Staton M."/>
            <person name="Klingeman W."/>
            <person name="Hadziabdic D."/>
        </authorList>
    </citation>
    <scope>NUCLEOTIDE SEQUENCE</scope>
    <source>
        <strain evidence="7">1262</strain>
    </source>
</reference>
<dbReference type="Pfam" id="PF02668">
    <property type="entry name" value="TauD"/>
    <property type="match status" value="1"/>
</dbReference>
<sequence length="407" mass="45103">MSNVRPTPGSRARTSSSNLTRNAGSDGHLSVHPWSWLLSVVSRPSTDLTHAWTSGKRTWDASVSDHRPPDVSYDAVMATDGGRPAMAQLMQTLCEYGFAFVKDSPASPAATESLLSRIGPIRNTHYGGFYDFVPDLASADTAYTNLALAAHTDTTYFSDPAGLQSFHMLSHHPPPRKQQQQQKQQEEEEEEEDGGAPLGGQSLLVDGFRAAVEMRERWPEHFDTLRSLGIPWHASGNDDASITPDRRYPVIETLGGQLDAPIRRVRWNNDDRGVVPPDSADRWYAAARKWDSLLKDPANEFWFQLTPDRVLSEWELLSTTLVLIRDLADAPSPTMQYSTTGVFSMGGAPLKASGASAAATVRLVTCLDGRGARLTKQTAVNRDDYHSQWKISCHPRENVERYNLTQR</sequence>
<feature type="domain" description="TauD/TfdA-like" evidence="6">
    <location>
        <begin position="70"/>
        <end position="310"/>
    </location>
</feature>
<dbReference type="InterPro" id="IPR050411">
    <property type="entry name" value="AlphaKG_dependent_hydroxylases"/>
</dbReference>
<proteinExistence type="predicted"/>
<dbReference type="EMBL" id="JAANYQ010000016">
    <property type="protein sequence ID" value="KAF4120560.1"/>
    <property type="molecule type" value="Genomic_DNA"/>
</dbReference>
<dbReference type="SUPFAM" id="SSF51197">
    <property type="entry name" value="Clavaminate synthase-like"/>
    <property type="match status" value="1"/>
</dbReference>
<protein>
    <submittedName>
        <fullName evidence="7">Trimethyllysine dioxygenase</fullName>
    </submittedName>
</protein>
<evidence type="ECO:0000313" key="7">
    <source>
        <dbReference type="EMBL" id="KAF4120560.1"/>
    </source>
</evidence>
<accession>A0A9P5D283</accession>
<feature type="region of interest" description="Disordered" evidence="5">
    <location>
        <begin position="164"/>
        <end position="202"/>
    </location>
</feature>
<dbReference type="RefSeq" id="XP_035319212.1">
    <property type="nucleotide sequence ID" value="XM_035464974.1"/>
</dbReference>
<feature type="region of interest" description="Disordered" evidence="5">
    <location>
        <begin position="1"/>
        <end position="26"/>
    </location>
</feature>
<dbReference type="Gene3D" id="3.60.130.10">
    <property type="entry name" value="Clavaminate synthase-like"/>
    <property type="match status" value="1"/>
</dbReference>